<dbReference type="InterPro" id="IPR036320">
    <property type="entry name" value="Glycosyl_Trfase_fam3_N_dom_sf"/>
</dbReference>
<dbReference type="SUPFAM" id="SSF47648">
    <property type="entry name" value="Nucleoside phosphorylase/phosphoribosyltransferase N-terminal domain"/>
    <property type="match status" value="1"/>
</dbReference>
<accession>A0A5C5XPY7</accession>
<dbReference type="PANTHER" id="PTHR43285">
    <property type="entry name" value="ANTHRANILATE PHOSPHORIBOSYLTRANSFERASE"/>
    <property type="match status" value="1"/>
</dbReference>
<keyword evidence="2 9" id="KW-0028">Amino-acid biosynthesis</keyword>
<keyword evidence="13" id="KW-1185">Reference proteome</keyword>
<comment type="pathway">
    <text evidence="1 9">Amino-acid biosynthesis; L-tryptophan biosynthesis; L-tryptophan from chorismate: step 2/5.</text>
</comment>
<feature type="binding site" evidence="9">
    <location>
        <position position="229"/>
    </location>
    <ligand>
        <name>Mg(2+)</name>
        <dbReference type="ChEBI" id="CHEBI:18420"/>
        <label>2</label>
    </ligand>
</feature>
<dbReference type="GO" id="GO:0005829">
    <property type="term" value="C:cytosol"/>
    <property type="evidence" value="ECO:0007669"/>
    <property type="project" value="TreeGrafter"/>
</dbReference>
<keyword evidence="9" id="KW-0479">Metal-binding</keyword>
<dbReference type="SUPFAM" id="SSF52418">
    <property type="entry name" value="Nucleoside phosphorylase/phosphoribosyltransferase catalytic domain"/>
    <property type="match status" value="1"/>
</dbReference>
<evidence type="ECO:0000259" key="10">
    <source>
        <dbReference type="Pfam" id="PF00591"/>
    </source>
</evidence>
<dbReference type="EC" id="2.4.2.18" evidence="9"/>
<feature type="binding site" evidence="9">
    <location>
        <position position="114"/>
    </location>
    <ligand>
        <name>anthranilate</name>
        <dbReference type="ChEBI" id="CHEBI:16567"/>
        <label>1</label>
    </ligand>
</feature>
<feature type="binding site" evidence="9">
    <location>
        <begin position="111"/>
        <end position="119"/>
    </location>
    <ligand>
        <name>5-phospho-alpha-D-ribose 1-diphosphate</name>
        <dbReference type="ChEBI" id="CHEBI:58017"/>
    </ligand>
</feature>
<feature type="binding site" evidence="9">
    <location>
        <begin position="93"/>
        <end position="96"/>
    </location>
    <ligand>
        <name>5-phospho-alpha-D-ribose 1-diphosphate</name>
        <dbReference type="ChEBI" id="CHEBI:58017"/>
    </ligand>
</feature>
<name>A0A5C5XPY7_9PLAN</name>
<evidence type="ECO:0000256" key="4">
    <source>
        <dbReference type="ARBA" id="ARBA00022679"/>
    </source>
</evidence>
<proteinExistence type="inferred from homology"/>
<evidence type="ECO:0000259" key="11">
    <source>
        <dbReference type="Pfam" id="PF02885"/>
    </source>
</evidence>
<feature type="binding site" evidence="9">
    <location>
        <position position="169"/>
    </location>
    <ligand>
        <name>anthranilate</name>
        <dbReference type="ChEBI" id="CHEBI:16567"/>
        <label>2</label>
    </ligand>
</feature>
<keyword evidence="3 9" id="KW-0328">Glycosyltransferase</keyword>
<keyword evidence="9" id="KW-0460">Magnesium</keyword>
<dbReference type="Gene3D" id="1.20.970.10">
    <property type="entry name" value="Transferase, Pyrimidine Nucleoside Phosphorylase, Chain C"/>
    <property type="match status" value="1"/>
</dbReference>
<feature type="binding site" evidence="9">
    <location>
        <position position="83"/>
    </location>
    <ligand>
        <name>5-phospho-alpha-D-ribose 1-diphosphate</name>
        <dbReference type="ChEBI" id="CHEBI:58017"/>
    </ligand>
</feature>
<keyword evidence="4 9" id="KW-0808">Transferase</keyword>
<evidence type="ECO:0000256" key="8">
    <source>
        <dbReference type="ARBA" id="ARBA00061188"/>
    </source>
</evidence>
<dbReference type="Pfam" id="PF02885">
    <property type="entry name" value="Glycos_trans_3N"/>
    <property type="match status" value="1"/>
</dbReference>
<dbReference type="OrthoDB" id="9806430at2"/>
<comment type="function">
    <text evidence="9">Catalyzes the transfer of the phosphoribosyl group of 5-phosphorylribose-1-pyrophosphate (PRPP) to anthranilate to yield N-(5'-phosphoribosyl)-anthranilate (PRA).</text>
</comment>
<dbReference type="InterPro" id="IPR005940">
    <property type="entry name" value="Anthranilate_Pribosyl_Tfrase"/>
</dbReference>
<dbReference type="AlphaFoldDB" id="A0A5C5XPY7"/>
<comment type="cofactor">
    <cofactor evidence="9">
        <name>Mg(2+)</name>
        <dbReference type="ChEBI" id="CHEBI:18420"/>
    </cofactor>
    <text evidence="9">Binds 2 magnesium ions per monomer.</text>
</comment>
<protein>
    <recommendedName>
        <fullName evidence="9">Anthranilate phosphoribosyltransferase</fullName>
        <ecNumber evidence="9">2.4.2.18</ecNumber>
    </recommendedName>
</protein>
<evidence type="ECO:0000256" key="7">
    <source>
        <dbReference type="ARBA" id="ARBA00052328"/>
    </source>
</evidence>
<feature type="domain" description="Glycosyl transferase family 3" evidence="10">
    <location>
        <begin position="78"/>
        <end position="326"/>
    </location>
</feature>
<evidence type="ECO:0000256" key="5">
    <source>
        <dbReference type="ARBA" id="ARBA00022822"/>
    </source>
</evidence>
<feature type="binding site" evidence="9">
    <location>
        <position position="228"/>
    </location>
    <ligand>
        <name>Mg(2+)</name>
        <dbReference type="ChEBI" id="CHEBI:18420"/>
        <label>2</label>
    </ligand>
</feature>
<comment type="subunit">
    <text evidence="9">Homodimer.</text>
</comment>
<keyword evidence="5 9" id="KW-0822">Tryptophan biosynthesis</keyword>
<dbReference type="InterPro" id="IPR000312">
    <property type="entry name" value="Glycosyl_Trfase_fam3"/>
</dbReference>
<feature type="binding site" evidence="9">
    <location>
        <begin position="86"/>
        <end position="87"/>
    </location>
    <ligand>
        <name>5-phospho-alpha-D-ribose 1-diphosphate</name>
        <dbReference type="ChEBI" id="CHEBI:58017"/>
    </ligand>
</feature>
<dbReference type="FunFam" id="3.40.1030.10:FF:000002">
    <property type="entry name" value="Anthranilate phosphoribosyltransferase"/>
    <property type="match status" value="1"/>
</dbReference>
<gene>
    <name evidence="9 12" type="primary">trpD</name>
    <name evidence="12" type="ORF">Pan54_48960</name>
</gene>
<dbReference type="EMBL" id="SJPG01000001">
    <property type="protein sequence ID" value="TWT64135.1"/>
    <property type="molecule type" value="Genomic_DNA"/>
</dbReference>
<evidence type="ECO:0000256" key="6">
    <source>
        <dbReference type="ARBA" id="ARBA00023141"/>
    </source>
</evidence>
<feature type="binding site" evidence="9">
    <location>
        <position position="229"/>
    </location>
    <ligand>
        <name>Mg(2+)</name>
        <dbReference type="ChEBI" id="CHEBI:18420"/>
        <label>1</label>
    </ligand>
</feature>
<feature type="binding site" evidence="9">
    <location>
        <position position="95"/>
    </location>
    <ligand>
        <name>Mg(2+)</name>
        <dbReference type="ChEBI" id="CHEBI:18420"/>
        <label>1</label>
    </ligand>
</feature>
<dbReference type="GO" id="GO:0004048">
    <property type="term" value="F:anthranilate phosphoribosyltransferase activity"/>
    <property type="evidence" value="ECO:0007669"/>
    <property type="project" value="UniProtKB-UniRule"/>
</dbReference>
<dbReference type="UniPathway" id="UPA00035">
    <property type="reaction ID" value="UER00041"/>
</dbReference>
<organism evidence="12 13">
    <name type="scientific">Rubinisphaera italica</name>
    <dbReference type="NCBI Taxonomy" id="2527969"/>
    <lineage>
        <taxon>Bacteria</taxon>
        <taxon>Pseudomonadati</taxon>
        <taxon>Planctomycetota</taxon>
        <taxon>Planctomycetia</taxon>
        <taxon>Planctomycetales</taxon>
        <taxon>Planctomycetaceae</taxon>
        <taxon>Rubinisphaera</taxon>
    </lineage>
</organism>
<evidence type="ECO:0000313" key="12">
    <source>
        <dbReference type="EMBL" id="TWT64135.1"/>
    </source>
</evidence>
<dbReference type="InterPro" id="IPR035902">
    <property type="entry name" value="Nuc_phospho_transferase"/>
</dbReference>
<comment type="caution">
    <text evidence="12">The sequence shown here is derived from an EMBL/GenBank/DDBJ whole genome shotgun (WGS) entry which is preliminary data.</text>
</comment>
<comment type="similarity">
    <text evidence="9">Belongs to the anthranilate phosphoribosyltransferase family.</text>
</comment>
<dbReference type="Gene3D" id="3.40.1030.10">
    <property type="entry name" value="Nucleoside phosphorylase/phosphoribosyltransferase catalytic domain"/>
    <property type="match status" value="1"/>
</dbReference>
<evidence type="ECO:0000256" key="9">
    <source>
        <dbReference type="HAMAP-Rule" id="MF_00211"/>
    </source>
</evidence>
<evidence type="ECO:0000313" key="13">
    <source>
        <dbReference type="Proteomes" id="UP000316095"/>
    </source>
</evidence>
<dbReference type="GO" id="GO:0000162">
    <property type="term" value="P:L-tryptophan biosynthetic process"/>
    <property type="evidence" value="ECO:0007669"/>
    <property type="project" value="UniProtKB-UniRule"/>
</dbReference>
<sequence>MNDLLQTAYHDVLKGAILSEEQMRGVVNELMDGLSDPYQTAGFLSVLASRGESVSEIAGAARVMREKCTPIRESGAGLLDTCGTGGDGLHTFNISTAAAILCASSGMSVAKHGNRSVSSTSGSADVLEQLGVAITLTPEQVDQCIEAVQIGFCFAPLLHQAMKHVVPIRKALKTRTIFNMLGPLTNPARAEFQLVGTIRNEWARKLAEALCTLGTERTAVVCGNNELDEVCLWGTTTVYLVENNQITELIWTPGEFGLQACEVGEIQVHSAIESAKMIQGILAGQAGPARNIAVANAAAALWTSRKVSTLKEGVEQVQNAIDSGMARKKLEELSKFTQAFATPT</sequence>
<evidence type="ECO:0000256" key="3">
    <source>
        <dbReference type="ARBA" id="ARBA00022676"/>
    </source>
</evidence>
<dbReference type="PANTHER" id="PTHR43285:SF2">
    <property type="entry name" value="ANTHRANILATE PHOSPHORIBOSYLTRANSFERASE"/>
    <property type="match status" value="1"/>
</dbReference>
<dbReference type="InterPro" id="IPR017459">
    <property type="entry name" value="Glycosyl_Trfase_fam3_N_dom"/>
</dbReference>
<evidence type="ECO:0000256" key="2">
    <source>
        <dbReference type="ARBA" id="ARBA00022605"/>
    </source>
</evidence>
<dbReference type="RefSeq" id="WP_146505875.1">
    <property type="nucleotide sequence ID" value="NZ_SJPG01000001.1"/>
</dbReference>
<feature type="binding site" evidence="9">
    <location>
        <position position="91"/>
    </location>
    <ligand>
        <name>5-phospho-alpha-D-ribose 1-diphosphate</name>
        <dbReference type="ChEBI" id="CHEBI:58017"/>
    </ligand>
</feature>
<dbReference type="GO" id="GO:0000287">
    <property type="term" value="F:magnesium ion binding"/>
    <property type="evidence" value="ECO:0007669"/>
    <property type="project" value="UniProtKB-UniRule"/>
</dbReference>
<feature type="binding site" evidence="9">
    <location>
        <position position="83"/>
    </location>
    <ligand>
        <name>anthranilate</name>
        <dbReference type="ChEBI" id="CHEBI:16567"/>
        <label>1</label>
    </ligand>
</feature>
<dbReference type="Proteomes" id="UP000316095">
    <property type="component" value="Unassembled WGS sequence"/>
</dbReference>
<dbReference type="NCBIfam" id="TIGR01245">
    <property type="entry name" value="trpD"/>
    <property type="match status" value="1"/>
</dbReference>
<keyword evidence="6 9" id="KW-0057">Aromatic amino acid biosynthesis</keyword>
<evidence type="ECO:0000256" key="1">
    <source>
        <dbReference type="ARBA" id="ARBA00004907"/>
    </source>
</evidence>
<comment type="caution">
    <text evidence="9">Lacks conserved residue(s) required for the propagation of feature annotation.</text>
</comment>
<dbReference type="HAMAP" id="MF_00211">
    <property type="entry name" value="TrpD"/>
    <property type="match status" value="1"/>
</dbReference>
<reference evidence="12 13" key="1">
    <citation type="submission" date="2019-02" db="EMBL/GenBank/DDBJ databases">
        <title>Deep-cultivation of Planctomycetes and their phenomic and genomic characterization uncovers novel biology.</title>
        <authorList>
            <person name="Wiegand S."/>
            <person name="Jogler M."/>
            <person name="Boedeker C."/>
            <person name="Pinto D."/>
            <person name="Vollmers J."/>
            <person name="Rivas-Marin E."/>
            <person name="Kohn T."/>
            <person name="Peeters S.H."/>
            <person name="Heuer A."/>
            <person name="Rast P."/>
            <person name="Oberbeckmann S."/>
            <person name="Bunk B."/>
            <person name="Jeske O."/>
            <person name="Meyerdierks A."/>
            <person name="Storesund J.E."/>
            <person name="Kallscheuer N."/>
            <person name="Luecker S."/>
            <person name="Lage O.M."/>
            <person name="Pohl T."/>
            <person name="Merkel B.J."/>
            <person name="Hornburger P."/>
            <person name="Mueller R.-W."/>
            <person name="Bruemmer F."/>
            <person name="Labrenz M."/>
            <person name="Spormann A.M."/>
            <person name="Op Den Camp H."/>
            <person name="Overmann J."/>
            <person name="Amann R."/>
            <person name="Jetten M.S.M."/>
            <person name="Mascher T."/>
            <person name="Medema M.H."/>
            <person name="Devos D.P."/>
            <person name="Kaster A.-K."/>
            <person name="Ovreas L."/>
            <person name="Rohde M."/>
            <person name="Galperin M.Y."/>
            <person name="Jogler C."/>
        </authorList>
    </citation>
    <scope>NUCLEOTIDE SEQUENCE [LARGE SCALE GENOMIC DNA]</scope>
    <source>
        <strain evidence="12 13">Pan54</strain>
    </source>
</reference>
<dbReference type="Pfam" id="PF00591">
    <property type="entry name" value="Glycos_transf_3"/>
    <property type="match status" value="1"/>
</dbReference>
<comment type="catalytic activity">
    <reaction evidence="7 9">
        <text>N-(5-phospho-beta-D-ribosyl)anthranilate + diphosphate = 5-phospho-alpha-D-ribose 1-diphosphate + anthranilate</text>
        <dbReference type="Rhea" id="RHEA:11768"/>
        <dbReference type="ChEBI" id="CHEBI:16567"/>
        <dbReference type="ChEBI" id="CHEBI:18277"/>
        <dbReference type="ChEBI" id="CHEBI:33019"/>
        <dbReference type="ChEBI" id="CHEBI:58017"/>
        <dbReference type="EC" id="2.4.2.18"/>
    </reaction>
</comment>
<comment type="similarity">
    <text evidence="8">In the C-terminal section; belongs to the anthranilate phosphoribosyltransferase family.</text>
</comment>
<feature type="domain" description="Glycosyl transferase family 3 N-terminal" evidence="11">
    <location>
        <begin position="12"/>
        <end position="68"/>
    </location>
</feature>
<feature type="binding site" evidence="9">
    <location>
        <position position="123"/>
    </location>
    <ligand>
        <name>5-phospho-alpha-D-ribose 1-diphosphate</name>
        <dbReference type="ChEBI" id="CHEBI:58017"/>
    </ligand>
</feature>